<dbReference type="InterPro" id="IPR036179">
    <property type="entry name" value="Ig-like_dom_sf"/>
</dbReference>
<dbReference type="PANTHER" id="PTHR12080">
    <property type="entry name" value="SIGNALING LYMPHOCYTIC ACTIVATION MOLECULE"/>
    <property type="match status" value="1"/>
</dbReference>
<dbReference type="PROSITE" id="PS50835">
    <property type="entry name" value="IG_LIKE"/>
    <property type="match status" value="2"/>
</dbReference>
<proteinExistence type="predicted"/>
<comment type="caution">
    <text evidence="6">The sequence shown here is derived from an EMBL/GenBank/DDBJ whole genome shotgun (WGS) entry which is preliminary data.</text>
</comment>
<dbReference type="OrthoDB" id="9835793at2759"/>
<evidence type="ECO:0000259" key="5">
    <source>
        <dbReference type="PROSITE" id="PS50835"/>
    </source>
</evidence>
<keyword evidence="2" id="KW-0732">Signal</keyword>
<evidence type="ECO:0000313" key="6">
    <source>
        <dbReference type="EMBL" id="KAJ8271226.1"/>
    </source>
</evidence>
<reference evidence="6" key="1">
    <citation type="journal article" date="2023" name="Science">
        <title>Genome structures resolve the early diversification of teleost fishes.</title>
        <authorList>
            <person name="Parey E."/>
            <person name="Louis A."/>
            <person name="Montfort J."/>
            <person name="Bouchez O."/>
            <person name="Roques C."/>
            <person name="Iampietro C."/>
            <person name="Lluch J."/>
            <person name="Castinel A."/>
            <person name="Donnadieu C."/>
            <person name="Desvignes T."/>
            <person name="Floi Bucao C."/>
            <person name="Jouanno E."/>
            <person name="Wen M."/>
            <person name="Mejri S."/>
            <person name="Dirks R."/>
            <person name="Jansen H."/>
            <person name="Henkel C."/>
            <person name="Chen W.J."/>
            <person name="Zahm M."/>
            <person name="Cabau C."/>
            <person name="Klopp C."/>
            <person name="Thompson A.W."/>
            <person name="Robinson-Rechavi M."/>
            <person name="Braasch I."/>
            <person name="Lecointre G."/>
            <person name="Bobe J."/>
            <person name="Postlethwait J.H."/>
            <person name="Berthelot C."/>
            <person name="Roest Crollius H."/>
            <person name="Guiguen Y."/>
        </authorList>
    </citation>
    <scope>NUCLEOTIDE SEQUENCE</scope>
    <source>
        <strain evidence="6">Concon-B</strain>
    </source>
</reference>
<dbReference type="SUPFAM" id="SSF48726">
    <property type="entry name" value="Immunoglobulin"/>
    <property type="match status" value="1"/>
</dbReference>
<dbReference type="Proteomes" id="UP001152803">
    <property type="component" value="Unassembled WGS sequence"/>
</dbReference>
<dbReference type="Gene3D" id="2.60.40.10">
    <property type="entry name" value="Immunoglobulins"/>
    <property type="match status" value="2"/>
</dbReference>
<dbReference type="InterPro" id="IPR015631">
    <property type="entry name" value="CD2/SLAM_rcpt"/>
</dbReference>
<dbReference type="AlphaFoldDB" id="A0A9Q1HXD0"/>
<name>A0A9Q1HXD0_CONCO</name>
<organism evidence="6 7">
    <name type="scientific">Conger conger</name>
    <name type="common">Conger eel</name>
    <name type="synonym">Muraena conger</name>
    <dbReference type="NCBI Taxonomy" id="82655"/>
    <lineage>
        <taxon>Eukaryota</taxon>
        <taxon>Metazoa</taxon>
        <taxon>Chordata</taxon>
        <taxon>Craniata</taxon>
        <taxon>Vertebrata</taxon>
        <taxon>Euteleostomi</taxon>
        <taxon>Actinopterygii</taxon>
        <taxon>Neopterygii</taxon>
        <taxon>Teleostei</taxon>
        <taxon>Anguilliformes</taxon>
        <taxon>Congridae</taxon>
        <taxon>Conger</taxon>
    </lineage>
</organism>
<gene>
    <name evidence="6" type="ORF">COCON_G00100850</name>
</gene>
<evidence type="ECO:0000256" key="1">
    <source>
        <dbReference type="ARBA" id="ARBA00004370"/>
    </source>
</evidence>
<protein>
    <recommendedName>
        <fullName evidence="5">Ig-like domain-containing protein</fullName>
    </recommendedName>
</protein>
<evidence type="ECO:0000256" key="2">
    <source>
        <dbReference type="ARBA" id="ARBA00022729"/>
    </source>
</evidence>
<evidence type="ECO:0000256" key="4">
    <source>
        <dbReference type="ARBA" id="ARBA00023180"/>
    </source>
</evidence>
<evidence type="ECO:0000313" key="7">
    <source>
        <dbReference type="Proteomes" id="UP001152803"/>
    </source>
</evidence>
<dbReference type="PANTHER" id="PTHR12080:SF55">
    <property type="entry name" value="LYMPHOCYTE FUNCTION-ASSOCIATED ANTIGEN 3"/>
    <property type="match status" value="1"/>
</dbReference>
<feature type="domain" description="Ig-like" evidence="5">
    <location>
        <begin position="26"/>
        <end position="136"/>
    </location>
</feature>
<keyword evidence="7" id="KW-1185">Reference proteome</keyword>
<evidence type="ECO:0000256" key="3">
    <source>
        <dbReference type="ARBA" id="ARBA00023136"/>
    </source>
</evidence>
<keyword evidence="4" id="KW-0325">Glycoprotein</keyword>
<dbReference type="InterPro" id="IPR013783">
    <property type="entry name" value="Ig-like_fold"/>
</dbReference>
<comment type="subcellular location">
    <subcellularLocation>
        <location evidence="1">Membrane</location>
    </subcellularLocation>
</comment>
<feature type="domain" description="Ig-like" evidence="5">
    <location>
        <begin position="150"/>
        <end position="231"/>
    </location>
</feature>
<dbReference type="InterPro" id="IPR007110">
    <property type="entry name" value="Ig-like_dom"/>
</dbReference>
<keyword evidence="3" id="KW-0472">Membrane</keyword>
<sequence>MVIKGVCVSAQSNVLNSIVGETVTLPAAVKDTGFLLKAGSGIATVVSHSCQITNYSYSARLRWDPSSGLFSLRGLRTEDSGDYTVQDSERGRYCETQLHTSSPQSQHPLSLPLEIEENSAPYSCVAVNPVSKKTVIGRPEEHCFESVWKPHIKTSAAQGGRSCSLQCSVPNGRELTLSWRTERETLSHTRDPNLSTLSLTLEIEASNSTYTCVATNPVSEEGTAFLPTQVTVPMMHCCM</sequence>
<dbReference type="EMBL" id="JAFJMO010000007">
    <property type="protein sequence ID" value="KAJ8271226.1"/>
    <property type="molecule type" value="Genomic_DNA"/>
</dbReference>
<accession>A0A9Q1HXD0</accession>
<dbReference type="GO" id="GO:0016020">
    <property type="term" value="C:membrane"/>
    <property type="evidence" value="ECO:0007669"/>
    <property type="project" value="UniProtKB-SubCell"/>
</dbReference>